<keyword evidence="4" id="KW-0520">NAD</keyword>
<dbReference type="SUPFAM" id="SSF56796">
    <property type="entry name" value="Dehydroquinate synthase-like"/>
    <property type="match status" value="1"/>
</dbReference>
<dbReference type="Gene3D" id="1.20.1090.10">
    <property type="entry name" value="Dehydroquinate synthase-like - alpha domain"/>
    <property type="match status" value="1"/>
</dbReference>
<dbReference type="InterPro" id="IPR030957">
    <property type="entry name" value="Put_AroB"/>
</dbReference>
<dbReference type="GO" id="GO:0009073">
    <property type="term" value="P:aromatic amino acid family biosynthetic process"/>
    <property type="evidence" value="ECO:0007669"/>
    <property type="project" value="InterPro"/>
</dbReference>
<dbReference type="PANTHER" id="PTHR43622:SF1">
    <property type="entry name" value="3-DEHYDROQUINATE SYNTHASE"/>
    <property type="match status" value="1"/>
</dbReference>
<dbReference type="InterPro" id="IPR030963">
    <property type="entry name" value="DHQ_synth_fam"/>
</dbReference>
<dbReference type="EMBL" id="UINC01064946">
    <property type="protein sequence ID" value="SVB94104.1"/>
    <property type="molecule type" value="Genomic_DNA"/>
</dbReference>
<comment type="cofactor">
    <cofactor evidence="1">
        <name>NAD(+)</name>
        <dbReference type="ChEBI" id="CHEBI:57540"/>
    </cofactor>
</comment>
<dbReference type="InterPro" id="IPR050071">
    <property type="entry name" value="Dehydroquinate_synthase"/>
</dbReference>
<dbReference type="NCBIfam" id="TIGR04425">
    <property type="entry name" value="P_lya_rel_AroB"/>
    <property type="match status" value="1"/>
</dbReference>
<dbReference type="Pfam" id="PF01761">
    <property type="entry name" value="DHQ_synthase"/>
    <property type="match status" value="1"/>
</dbReference>
<dbReference type="GO" id="GO:0046872">
    <property type="term" value="F:metal ion binding"/>
    <property type="evidence" value="ECO:0007669"/>
    <property type="project" value="UniProtKB-KW"/>
</dbReference>
<evidence type="ECO:0000259" key="7">
    <source>
        <dbReference type="Pfam" id="PF01761"/>
    </source>
</evidence>
<evidence type="ECO:0000256" key="1">
    <source>
        <dbReference type="ARBA" id="ARBA00001911"/>
    </source>
</evidence>
<evidence type="ECO:0000313" key="9">
    <source>
        <dbReference type="EMBL" id="SVB94104.1"/>
    </source>
</evidence>
<dbReference type="Gene3D" id="3.40.50.1970">
    <property type="match status" value="1"/>
</dbReference>
<evidence type="ECO:0000256" key="3">
    <source>
        <dbReference type="ARBA" id="ARBA00022723"/>
    </source>
</evidence>
<proteinExistence type="predicted"/>
<feature type="non-terminal residue" evidence="9">
    <location>
        <position position="1"/>
    </location>
</feature>
<evidence type="ECO:0000259" key="8">
    <source>
        <dbReference type="Pfam" id="PF24621"/>
    </source>
</evidence>
<protein>
    <submittedName>
        <fullName evidence="9">Uncharacterized protein</fullName>
    </submittedName>
</protein>
<evidence type="ECO:0000256" key="2">
    <source>
        <dbReference type="ARBA" id="ARBA00001941"/>
    </source>
</evidence>
<dbReference type="PIRSF" id="PIRSF001455">
    <property type="entry name" value="DHQ_synth"/>
    <property type="match status" value="1"/>
</dbReference>
<evidence type="ECO:0000256" key="6">
    <source>
        <dbReference type="ARBA" id="ARBA00023285"/>
    </source>
</evidence>
<keyword evidence="6" id="KW-0170">Cobalt</keyword>
<comment type="cofactor">
    <cofactor evidence="2">
        <name>Co(2+)</name>
        <dbReference type="ChEBI" id="CHEBI:48828"/>
    </cofactor>
</comment>
<organism evidence="9">
    <name type="scientific">marine metagenome</name>
    <dbReference type="NCBI Taxonomy" id="408172"/>
    <lineage>
        <taxon>unclassified sequences</taxon>
        <taxon>metagenomes</taxon>
        <taxon>ecological metagenomes</taxon>
    </lineage>
</organism>
<dbReference type="CDD" id="cd08195">
    <property type="entry name" value="DHQS"/>
    <property type="match status" value="1"/>
</dbReference>
<keyword evidence="5" id="KW-0456">Lyase</keyword>
<dbReference type="InterPro" id="IPR056179">
    <property type="entry name" value="DHQS_C"/>
</dbReference>
<dbReference type="AlphaFoldDB" id="A0A382I367"/>
<sequence>ARLYEADLHGILQHPNTIIIEATEENKSIEQTIPVVARVVQNGVRRDHTLVAIGGGIIQDVTCFIASTLLRGLPWTFLPTTLLAQADSCIGSKSSINLGDTKNILGTFHPPQNIFVYTGFLETLEHREVQSGVGEIIKVHAIDGIDTFDRFATDFDRLLLDRAVLRQYILSALHIKKRFIEEDEFDRGIRNVFNYGHSFGHAIESATCYAVPHGIAVSIGMDMANFIAVKRGLTPEEHYTRMHTILSRNYADFATTPIPFDTMISALMKDKKNTTTMLGLILPIGEQASIQPVQVSPDESFRSQCKSFLGHLAAHA</sequence>
<evidence type="ECO:0000256" key="4">
    <source>
        <dbReference type="ARBA" id="ARBA00023027"/>
    </source>
</evidence>
<dbReference type="Pfam" id="PF24621">
    <property type="entry name" value="DHQS_C"/>
    <property type="match status" value="1"/>
</dbReference>
<dbReference type="GO" id="GO:0003856">
    <property type="term" value="F:3-dehydroquinate synthase activity"/>
    <property type="evidence" value="ECO:0007669"/>
    <property type="project" value="TreeGrafter"/>
</dbReference>
<dbReference type="PANTHER" id="PTHR43622">
    <property type="entry name" value="3-DEHYDROQUINATE SYNTHASE"/>
    <property type="match status" value="1"/>
</dbReference>
<dbReference type="InterPro" id="IPR030960">
    <property type="entry name" value="DHQS/DOIS_N"/>
</dbReference>
<accession>A0A382I367</accession>
<feature type="domain" description="3-dehydroquinate synthase N-terminal" evidence="7">
    <location>
        <begin position="18"/>
        <end position="130"/>
    </location>
</feature>
<keyword evidence="3" id="KW-0479">Metal-binding</keyword>
<name>A0A382I367_9ZZZZ</name>
<gene>
    <name evidence="9" type="ORF">METZ01_LOCUS246958</name>
</gene>
<evidence type="ECO:0000256" key="5">
    <source>
        <dbReference type="ARBA" id="ARBA00023239"/>
    </source>
</evidence>
<feature type="domain" description="3-dehydroquinate synthase C-terminal" evidence="8">
    <location>
        <begin position="132"/>
        <end position="273"/>
    </location>
</feature>
<reference evidence="9" key="1">
    <citation type="submission" date="2018-05" db="EMBL/GenBank/DDBJ databases">
        <authorList>
            <person name="Lanie J.A."/>
            <person name="Ng W.-L."/>
            <person name="Kazmierczak K.M."/>
            <person name="Andrzejewski T.M."/>
            <person name="Davidsen T.M."/>
            <person name="Wayne K.J."/>
            <person name="Tettelin H."/>
            <person name="Glass J.I."/>
            <person name="Rusch D."/>
            <person name="Podicherti R."/>
            <person name="Tsui H.-C.T."/>
            <person name="Winkler M.E."/>
        </authorList>
    </citation>
    <scope>NUCLEOTIDE SEQUENCE</scope>
</reference>